<evidence type="ECO:0000313" key="1">
    <source>
        <dbReference type="EMBL" id="TRM66857.1"/>
    </source>
</evidence>
<keyword evidence="2" id="KW-1185">Reference proteome</keyword>
<name>A0A550CQ08_9AGAR</name>
<accession>A0A550CQ08</accession>
<gene>
    <name evidence="1" type="ORF">BD626DRAFT_565929</name>
</gene>
<proteinExistence type="predicted"/>
<dbReference type="AlphaFoldDB" id="A0A550CQ08"/>
<sequence length="288" mass="32279">MSFRRASPDTVHVGRNTRSRTKALKIDQQCRETDVTLDALLDLLGTLEGQHVYKDAREARHLDYEAHDPLALSKEVLAEERMHVSSCLRTMRETAGITQTFDNYSDLEPFSGPQPPFATVSFDETTTLDQIIDYYGHNGAPRTNYALRALALVAQSSEPIFAACQWMISSSKHPLETRCNEMIATHMVDTIWTHTVSSDNKCGWHGCGYEISPYMHTRRKGLLALHVAVQHFHAIPTCPLCECTLYRPPNMPASDAVYKLETHFASGWCIGLARWAIALGRPVIAPAH</sequence>
<comment type="caution">
    <text evidence="1">The sequence shown here is derived from an EMBL/GenBank/DDBJ whole genome shotgun (WGS) entry which is preliminary data.</text>
</comment>
<dbReference type="EMBL" id="VDMD01000003">
    <property type="protein sequence ID" value="TRM66857.1"/>
    <property type="molecule type" value="Genomic_DNA"/>
</dbReference>
<reference evidence="1 2" key="1">
    <citation type="journal article" date="2019" name="New Phytol.">
        <title>Comparative genomics reveals unique wood-decay strategies and fruiting body development in the Schizophyllaceae.</title>
        <authorList>
            <person name="Almasi E."/>
            <person name="Sahu N."/>
            <person name="Krizsan K."/>
            <person name="Balint B."/>
            <person name="Kovacs G.M."/>
            <person name="Kiss B."/>
            <person name="Cseklye J."/>
            <person name="Drula E."/>
            <person name="Henrissat B."/>
            <person name="Nagy I."/>
            <person name="Chovatia M."/>
            <person name="Adam C."/>
            <person name="LaButti K."/>
            <person name="Lipzen A."/>
            <person name="Riley R."/>
            <person name="Grigoriev I.V."/>
            <person name="Nagy L.G."/>
        </authorList>
    </citation>
    <scope>NUCLEOTIDE SEQUENCE [LARGE SCALE GENOMIC DNA]</scope>
    <source>
        <strain evidence="1 2">NL-1724</strain>
    </source>
</reference>
<dbReference type="Proteomes" id="UP000320762">
    <property type="component" value="Unassembled WGS sequence"/>
</dbReference>
<organism evidence="1 2">
    <name type="scientific">Schizophyllum amplum</name>
    <dbReference type="NCBI Taxonomy" id="97359"/>
    <lineage>
        <taxon>Eukaryota</taxon>
        <taxon>Fungi</taxon>
        <taxon>Dikarya</taxon>
        <taxon>Basidiomycota</taxon>
        <taxon>Agaricomycotina</taxon>
        <taxon>Agaricomycetes</taxon>
        <taxon>Agaricomycetidae</taxon>
        <taxon>Agaricales</taxon>
        <taxon>Schizophyllaceae</taxon>
        <taxon>Schizophyllum</taxon>
    </lineage>
</organism>
<evidence type="ECO:0000313" key="2">
    <source>
        <dbReference type="Proteomes" id="UP000320762"/>
    </source>
</evidence>
<protein>
    <submittedName>
        <fullName evidence="1">Uncharacterized protein</fullName>
    </submittedName>
</protein>